<dbReference type="VEuPathDB" id="TriTrypDB:LdBPK_311920.1"/>
<protein>
    <submittedName>
        <fullName evidence="1">Uncharacterized protein</fullName>
    </submittedName>
</protein>
<dbReference type="VEuPathDB" id="TriTrypDB:LdCL_310027000"/>
<dbReference type="VEuPathDB" id="TriTrypDB:LdCL_020012450"/>
<sequence>MSLIFSTTSPPPVEVAADDSRWDALAAECQRCSASLYKCKQEAERIVQSMDAADPGRAILETLLEHGCAAFLANVDGASVASLRDELDNHGAAAERVSNALGRVYILVCHAGINIMEALESTTLDSACCAREDAAPLMRESLALELIPFNTCVNVRHLGTGNTPMGEHLTPATHQQPENLGKALPIGRLQHPHAVYARCYPVLQRRRLGVSLHYSDRQQGGVHRNSAEARFTPPPLLYHTDFAETYCGFDRQRVGYTRPLAERSIIRVEGDREVCCKSADTFLLAHYAPRHILRQTRRDNAAAAFFPERCHQRVHIDFRRCLGARATADSFATLYHRNGINADTIRIAPMAVVMHEYGWARYVGEPTVRRARCSDSFDSSPNLTVEQRLRLYAFFSDFMWKDRKGWDVLLGRRALAINTKFEAALTRGLMHGGILRFIEAWGHPGPPPPVGLIRLSNSPYLMAIGGSLSSTDMAQMRANTDAFAYRYDEGMAMAVPSSERTAELMQDVVQHPGHAQHVGRRARELVRELGRVAVTDRMGQPLRQQCAGESAPKTLALRCAPAETDNGAEVLCTMAALSW</sequence>
<dbReference type="VEuPathDB" id="TriTrypDB:LDHU3_31.3440"/>
<dbReference type="AlphaFoldDB" id="A0A504Y484"/>
<evidence type="ECO:0000313" key="2">
    <source>
        <dbReference type="Proteomes" id="UP000318447"/>
    </source>
</evidence>
<dbReference type="VEuPathDB" id="TriTrypDB:LdCL_020012500"/>
<gene>
    <name evidence="1" type="ORF">CGC21_18530</name>
</gene>
<dbReference type="SUPFAM" id="SSF51735">
    <property type="entry name" value="NAD(P)-binding Rossmann-fold domains"/>
    <property type="match status" value="1"/>
</dbReference>
<dbReference type="VEuPathDB" id="TriTrypDB:LdBPK_020700.1"/>
<dbReference type="Proteomes" id="UP000318447">
    <property type="component" value="Unassembled WGS sequence"/>
</dbReference>
<dbReference type="EMBL" id="RHLC01000015">
    <property type="protein sequence ID" value="TPP53938.1"/>
    <property type="molecule type" value="Genomic_DNA"/>
</dbReference>
<accession>A0A504Y484</accession>
<reference evidence="2" key="1">
    <citation type="submission" date="2019-02" db="EMBL/GenBank/DDBJ databases">
        <title>FDA dAtabase for Regulatory Grade micrObial Sequences (FDA-ARGOS): Supporting development and validation of Infectious Disease Dx tests.</title>
        <authorList>
            <person name="Duncan R."/>
            <person name="Fisher C."/>
            <person name="Tallon L."/>
            <person name="Sadzewicz L."/>
            <person name="Sengamalay N."/>
            <person name="Ott S."/>
            <person name="Godinez A."/>
            <person name="Nagaraj S."/>
            <person name="Vavikolanu K."/>
            <person name="Nadendla S."/>
            <person name="Aluvathingal J."/>
            <person name="Sichtig H."/>
        </authorList>
    </citation>
    <scope>NUCLEOTIDE SEQUENCE [LARGE SCALE GENOMIC DNA]</scope>
    <source>
        <strain evidence="2">FDAARGOS_361</strain>
    </source>
</reference>
<organism evidence="1 2">
    <name type="scientific">Leishmania donovani</name>
    <dbReference type="NCBI Taxonomy" id="5661"/>
    <lineage>
        <taxon>Eukaryota</taxon>
        <taxon>Discoba</taxon>
        <taxon>Euglenozoa</taxon>
        <taxon>Kinetoplastea</taxon>
        <taxon>Metakinetoplastina</taxon>
        <taxon>Trypanosomatida</taxon>
        <taxon>Trypanosomatidae</taxon>
        <taxon>Leishmaniinae</taxon>
        <taxon>Leishmania</taxon>
    </lineage>
</organism>
<comment type="caution">
    <text evidence="1">The sequence shown here is derived from an EMBL/GenBank/DDBJ whole genome shotgun (WGS) entry which is preliminary data.</text>
</comment>
<evidence type="ECO:0000313" key="1">
    <source>
        <dbReference type="EMBL" id="TPP53938.1"/>
    </source>
</evidence>
<dbReference type="PANTHER" id="PTHR46656:SF3">
    <property type="entry name" value="PUTATIVE-RELATED"/>
    <property type="match status" value="1"/>
</dbReference>
<name>A0A504Y484_LEIDO</name>
<dbReference type="PANTHER" id="PTHR46656">
    <property type="entry name" value="PUTATIVE-RELATED"/>
    <property type="match status" value="1"/>
</dbReference>
<proteinExistence type="predicted"/>
<dbReference type="InterPro" id="IPR036291">
    <property type="entry name" value="NAD(P)-bd_dom_sf"/>
</dbReference>
<dbReference type="VEuPathDB" id="TriTrypDB:LdBPK_020690.1"/>